<dbReference type="GO" id="GO:0008360">
    <property type="term" value="P:regulation of cell shape"/>
    <property type="evidence" value="ECO:0007669"/>
    <property type="project" value="UniProtKB-KW"/>
</dbReference>
<accession>A0A2M8QFH2</accession>
<evidence type="ECO:0000313" key="15">
    <source>
        <dbReference type="Proteomes" id="UP000230790"/>
    </source>
</evidence>
<dbReference type="Gene3D" id="3.65.10.10">
    <property type="entry name" value="Enolpyruvate transferase domain"/>
    <property type="match status" value="2"/>
</dbReference>
<comment type="catalytic activity">
    <reaction evidence="11 12">
        <text>phosphoenolpyruvate + UDP-N-acetyl-alpha-D-glucosamine = UDP-N-acetyl-3-O-(1-carboxyvinyl)-alpha-D-glucosamine + phosphate</text>
        <dbReference type="Rhea" id="RHEA:18681"/>
        <dbReference type="ChEBI" id="CHEBI:43474"/>
        <dbReference type="ChEBI" id="CHEBI:57705"/>
        <dbReference type="ChEBI" id="CHEBI:58702"/>
        <dbReference type="ChEBI" id="CHEBI:68483"/>
        <dbReference type="EC" id="2.5.1.7"/>
    </reaction>
</comment>
<evidence type="ECO:0000256" key="11">
    <source>
        <dbReference type="ARBA" id="ARBA00047527"/>
    </source>
</evidence>
<evidence type="ECO:0000256" key="5">
    <source>
        <dbReference type="ARBA" id="ARBA00022679"/>
    </source>
</evidence>
<dbReference type="NCBIfam" id="TIGR01072">
    <property type="entry name" value="murA"/>
    <property type="match status" value="1"/>
</dbReference>
<dbReference type="GO" id="GO:0071555">
    <property type="term" value="P:cell wall organization"/>
    <property type="evidence" value="ECO:0007669"/>
    <property type="project" value="UniProtKB-KW"/>
</dbReference>
<dbReference type="GO" id="GO:0009252">
    <property type="term" value="P:peptidoglycan biosynthetic process"/>
    <property type="evidence" value="ECO:0007669"/>
    <property type="project" value="UniProtKB-UniRule"/>
</dbReference>
<reference evidence="14 15" key="1">
    <citation type="submission" date="2017-11" db="EMBL/GenBank/DDBJ databases">
        <title>Evolution of Phototrophy in the Chloroflexi Phylum Driven by Horizontal Gene Transfer.</title>
        <authorList>
            <person name="Ward L.M."/>
            <person name="Hemp J."/>
            <person name="Shih P.M."/>
            <person name="Mcglynn S.E."/>
            <person name="Fischer W."/>
        </authorList>
    </citation>
    <scope>NUCLEOTIDE SEQUENCE [LARGE SCALE GENOMIC DNA]</scope>
    <source>
        <strain evidence="14">JP3_7</strain>
    </source>
</reference>
<sequence length="429" mass="46421">MNSEFIIQGGVRLGGQVVASGNKNAALPLLAASLLTEEPLILHNVPRIRDVEIMARLLQTLGVSVEWIAPNSLRLQAADVNARALSRDLCREIRASILLAGPMLGRVGSINLPPPGGDVIGRRRLDTHFLAFNALGASISVNGEFQIRTSGLTGADILLDEASVTATENAIMAAALAKGVTVLRNAASEPHVQDLCRCVNRMGAHIEHIGSNTLVIHGCDRLGGAEFTLGADNIEVTSFIVIGALCADERGLWIRNADPQHLGMTRLVLRRLGIRFETHGADVFVPGSQRLVVEPEFDGYMPKIDDNPWPAFPADAISSAIVAATQAEGSVLFHEKMYESRLYWVDKLISMGARIVLCDPHRCVVQGPSRLRGERVQSPDIRAGVALVIAALCAEGESVIQNVQQIDRGYERFEEKLRAIGAQIERRPI</sequence>
<dbReference type="EC" id="2.5.1.7" evidence="12"/>
<dbReference type="InterPro" id="IPR013792">
    <property type="entry name" value="RNA3'P_cycl/enolpyr_Trfase_a/b"/>
</dbReference>
<protein>
    <recommendedName>
        <fullName evidence="12">UDP-N-acetylglucosamine 1-carboxyvinyltransferase</fullName>
        <ecNumber evidence="12">2.5.1.7</ecNumber>
    </recommendedName>
    <alternativeName>
        <fullName evidence="12">Enoylpyruvate transferase</fullName>
    </alternativeName>
    <alternativeName>
        <fullName evidence="12">UDP-N-acetylglucosamine enolpyruvyl transferase</fullName>
        <shortName evidence="12">EPT</shortName>
    </alternativeName>
</protein>
<proteinExistence type="inferred from homology"/>
<evidence type="ECO:0000256" key="9">
    <source>
        <dbReference type="ARBA" id="ARBA00023316"/>
    </source>
</evidence>
<organism evidence="14 15">
    <name type="scientific">Candidatus Thermofonsia Clade 3 bacterium</name>
    <dbReference type="NCBI Taxonomy" id="2364212"/>
    <lineage>
        <taxon>Bacteria</taxon>
        <taxon>Bacillati</taxon>
        <taxon>Chloroflexota</taxon>
        <taxon>Candidatus Thermofontia</taxon>
        <taxon>Candidatus Thermofonsia Clade 3</taxon>
    </lineage>
</organism>
<dbReference type="InterPro" id="IPR036968">
    <property type="entry name" value="Enolpyruvate_Tfrase_sf"/>
</dbReference>
<feature type="active site" description="Proton donor" evidence="12">
    <location>
        <position position="118"/>
    </location>
</feature>
<gene>
    <name evidence="12 14" type="primary">murA</name>
    <name evidence="14" type="ORF">CUN48_03135</name>
</gene>
<comment type="caution">
    <text evidence="12">Lacks conserved residue(s) required for the propagation of feature annotation.</text>
</comment>
<dbReference type="Proteomes" id="UP000230790">
    <property type="component" value="Unassembled WGS sequence"/>
</dbReference>
<dbReference type="GO" id="GO:0019277">
    <property type="term" value="P:UDP-N-acetylgalactosamine biosynthetic process"/>
    <property type="evidence" value="ECO:0007669"/>
    <property type="project" value="InterPro"/>
</dbReference>
<keyword evidence="8 12" id="KW-0131">Cell cycle</keyword>
<dbReference type="UniPathway" id="UPA00219"/>
<comment type="pathway">
    <text evidence="2 12">Cell wall biogenesis; peptidoglycan biosynthesis.</text>
</comment>
<dbReference type="NCBIfam" id="NF006873">
    <property type="entry name" value="PRK09369.1"/>
    <property type="match status" value="1"/>
</dbReference>
<keyword evidence="7 12" id="KW-0573">Peptidoglycan synthesis</keyword>
<evidence type="ECO:0000256" key="8">
    <source>
        <dbReference type="ARBA" id="ARBA00023306"/>
    </source>
</evidence>
<comment type="function">
    <text evidence="12">Cell wall formation. Adds enolpyruvyl to UDP-N-acetylglucosamine.</text>
</comment>
<feature type="binding site" evidence="12">
    <location>
        <position position="337"/>
    </location>
    <ligand>
        <name>UDP-N-acetyl-alpha-D-glucosamine</name>
        <dbReference type="ChEBI" id="CHEBI:57705"/>
    </ligand>
</feature>
<comment type="similarity">
    <text evidence="10 12">Belongs to the EPSP synthase family. MurA subfamily.</text>
</comment>
<comment type="subcellular location">
    <subcellularLocation>
        <location evidence="1 12">Cytoplasm</location>
    </subcellularLocation>
</comment>
<dbReference type="GO" id="GO:0051301">
    <property type="term" value="P:cell division"/>
    <property type="evidence" value="ECO:0007669"/>
    <property type="project" value="UniProtKB-KW"/>
</dbReference>
<dbReference type="GO" id="GO:0008760">
    <property type="term" value="F:UDP-N-acetylglucosamine 1-carboxyvinyltransferase activity"/>
    <property type="evidence" value="ECO:0007669"/>
    <property type="project" value="UniProtKB-UniRule"/>
</dbReference>
<keyword evidence="9 12" id="KW-0961">Cell wall biogenesis/degradation</keyword>
<evidence type="ECO:0000256" key="2">
    <source>
        <dbReference type="ARBA" id="ARBA00004752"/>
    </source>
</evidence>
<evidence type="ECO:0000256" key="7">
    <source>
        <dbReference type="ARBA" id="ARBA00022984"/>
    </source>
</evidence>
<dbReference type="SUPFAM" id="SSF55205">
    <property type="entry name" value="EPT/RTPC-like"/>
    <property type="match status" value="1"/>
</dbReference>
<evidence type="ECO:0000256" key="10">
    <source>
        <dbReference type="ARBA" id="ARBA00038367"/>
    </source>
</evidence>
<dbReference type="AlphaFoldDB" id="A0A2M8QFH2"/>
<keyword evidence="5 12" id="KW-0808">Transferase</keyword>
<dbReference type="HAMAP" id="MF_00111">
    <property type="entry name" value="MurA"/>
    <property type="match status" value="1"/>
</dbReference>
<evidence type="ECO:0000259" key="13">
    <source>
        <dbReference type="Pfam" id="PF00275"/>
    </source>
</evidence>
<dbReference type="InterPro" id="IPR001986">
    <property type="entry name" value="Enolpyruvate_Tfrase_dom"/>
</dbReference>
<feature type="binding site" evidence="12">
    <location>
        <position position="94"/>
    </location>
    <ligand>
        <name>UDP-N-acetyl-alpha-D-glucosamine</name>
        <dbReference type="ChEBI" id="CHEBI:57705"/>
    </ligand>
</feature>
<keyword evidence="4 12" id="KW-0132">Cell division</keyword>
<dbReference type="PANTHER" id="PTHR43783:SF1">
    <property type="entry name" value="UDP-N-ACETYLGLUCOSAMINE 1-CARBOXYVINYLTRANSFERASE"/>
    <property type="match status" value="1"/>
</dbReference>
<dbReference type="CDD" id="cd01555">
    <property type="entry name" value="UdpNAET"/>
    <property type="match status" value="1"/>
</dbReference>
<dbReference type="InterPro" id="IPR005750">
    <property type="entry name" value="UDP_GlcNAc_COvinyl_MurA"/>
</dbReference>
<feature type="domain" description="Enolpyruvate transferase" evidence="13">
    <location>
        <begin position="8"/>
        <end position="417"/>
    </location>
</feature>
<dbReference type="EMBL" id="PGTN01000012">
    <property type="protein sequence ID" value="PJF48539.1"/>
    <property type="molecule type" value="Genomic_DNA"/>
</dbReference>
<dbReference type="PANTHER" id="PTHR43783">
    <property type="entry name" value="UDP-N-ACETYLGLUCOSAMINE 1-CARBOXYVINYLTRANSFERASE"/>
    <property type="match status" value="1"/>
</dbReference>
<dbReference type="GO" id="GO:0005737">
    <property type="term" value="C:cytoplasm"/>
    <property type="evidence" value="ECO:0007669"/>
    <property type="project" value="UniProtKB-SubCell"/>
</dbReference>
<keyword evidence="6 12" id="KW-0133">Cell shape</keyword>
<evidence type="ECO:0000256" key="1">
    <source>
        <dbReference type="ARBA" id="ARBA00004496"/>
    </source>
</evidence>
<evidence type="ECO:0000256" key="3">
    <source>
        <dbReference type="ARBA" id="ARBA00022490"/>
    </source>
</evidence>
<dbReference type="InterPro" id="IPR050068">
    <property type="entry name" value="MurA_subfamily"/>
</dbReference>
<evidence type="ECO:0000256" key="12">
    <source>
        <dbReference type="HAMAP-Rule" id="MF_00111"/>
    </source>
</evidence>
<feature type="binding site" evidence="12">
    <location>
        <position position="315"/>
    </location>
    <ligand>
        <name>UDP-N-acetyl-alpha-D-glucosamine</name>
        <dbReference type="ChEBI" id="CHEBI:57705"/>
    </ligand>
</feature>
<evidence type="ECO:0000256" key="6">
    <source>
        <dbReference type="ARBA" id="ARBA00022960"/>
    </source>
</evidence>
<evidence type="ECO:0000313" key="14">
    <source>
        <dbReference type="EMBL" id="PJF48539.1"/>
    </source>
</evidence>
<name>A0A2M8QFH2_9CHLR</name>
<feature type="binding site" evidence="12">
    <location>
        <begin position="23"/>
        <end position="24"/>
    </location>
    <ligand>
        <name>phosphoenolpyruvate</name>
        <dbReference type="ChEBI" id="CHEBI:58702"/>
    </ligand>
</feature>
<comment type="caution">
    <text evidence="14">The sequence shown here is derived from an EMBL/GenBank/DDBJ whole genome shotgun (WGS) entry which is preliminary data.</text>
</comment>
<keyword evidence="3 12" id="KW-0963">Cytoplasm</keyword>
<dbReference type="Pfam" id="PF00275">
    <property type="entry name" value="EPSP_synthase"/>
    <property type="match status" value="1"/>
</dbReference>
<evidence type="ECO:0000256" key="4">
    <source>
        <dbReference type="ARBA" id="ARBA00022618"/>
    </source>
</evidence>